<dbReference type="InParanoid" id="A0A341AD12"/>
<name>A0A341AD12_NEOAA</name>
<dbReference type="Proteomes" id="UP000252040">
    <property type="component" value="Unplaced"/>
</dbReference>
<feature type="compositionally biased region" description="Low complexity" evidence="1">
    <location>
        <begin position="51"/>
        <end position="69"/>
    </location>
</feature>
<evidence type="ECO:0000313" key="2">
    <source>
        <dbReference type="Proteomes" id="UP000252040"/>
    </source>
</evidence>
<protein>
    <submittedName>
        <fullName evidence="3">Uncharacterized protein LOC112391427</fullName>
    </submittedName>
</protein>
<evidence type="ECO:0000313" key="3">
    <source>
        <dbReference type="RefSeq" id="XP_024588566.1"/>
    </source>
</evidence>
<dbReference type="GeneID" id="112391427"/>
<sequence>MKRTKSGSYHCERNPTLAREKLVELVSFPPTVAGGPHRSGRARSLGASLGAQWGSAGAASAHPPARSGGVEARAAQPALQRELSAALGSLYSQPQQRRLRHSVETETSGGDARTGSDRGAAGRRGTLARPQGNGDVSYFMKLAPKTKEWKAKPTG</sequence>
<gene>
    <name evidence="3" type="primary">LOC112391427</name>
</gene>
<feature type="region of interest" description="Disordered" evidence="1">
    <location>
        <begin position="51"/>
        <end position="77"/>
    </location>
</feature>
<dbReference type="KEGG" id="nasi:112391427"/>
<accession>A0A341AD12</accession>
<feature type="region of interest" description="Disordered" evidence="1">
    <location>
        <begin position="90"/>
        <end position="136"/>
    </location>
</feature>
<dbReference type="AlphaFoldDB" id="A0A341AD12"/>
<organism evidence="2 3">
    <name type="scientific">Neophocaena asiaeorientalis asiaeorientalis</name>
    <name type="common">Yangtze finless porpoise</name>
    <name type="synonym">Neophocaena phocaenoides subsp. asiaeorientalis</name>
    <dbReference type="NCBI Taxonomy" id="1706337"/>
    <lineage>
        <taxon>Eukaryota</taxon>
        <taxon>Metazoa</taxon>
        <taxon>Chordata</taxon>
        <taxon>Craniata</taxon>
        <taxon>Vertebrata</taxon>
        <taxon>Euteleostomi</taxon>
        <taxon>Mammalia</taxon>
        <taxon>Eutheria</taxon>
        <taxon>Laurasiatheria</taxon>
        <taxon>Artiodactyla</taxon>
        <taxon>Whippomorpha</taxon>
        <taxon>Cetacea</taxon>
        <taxon>Odontoceti</taxon>
        <taxon>Phocoenidae</taxon>
        <taxon>Neophocaena</taxon>
    </lineage>
</organism>
<dbReference type="CTD" id="107984813"/>
<evidence type="ECO:0000256" key="1">
    <source>
        <dbReference type="SAM" id="MobiDB-lite"/>
    </source>
</evidence>
<keyword evidence="2" id="KW-1185">Reference proteome</keyword>
<proteinExistence type="predicted"/>
<reference evidence="3" key="1">
    <citation type="submission" date="2025-08" db="UniProtKB">
        <authorList>
            <consortium name="RefSeq"/>
        </authorList>
    </citation>
    <scope>IDENTIFICATION</scope>
    <source>
        <tissue evidence="3">Meat</tissue>
    </source>
</reference>
<dbReference type="RefSeq" id="XP_024588566.1">
    <property type="nucleotide sequence ID" value="XM_024732798.1"/>
</dbReference>